<proteinExistence type="predicted"/>
<reference evidence="2 3" key="1">
    <citation type="submission" date="2015-05" db="EMBL/GenBank/DDBJ databases">
        <title>Complete genome sequence of a sulfur-oxidizing gammaproteobacterium strain HA5.</title>
        <authorList>
            <person name="Miura A."/>
            <person name="Kojima H."/>
            <person name="Fukui M."/>
        </authorList>
    </citation>
    <scope>NUCLEOTIDE SEQUENCE [LARGE SCALE GENOMIC DNA]</scope>
    <source>
        <strain evidence="2 3">HA5</strain>
    </source>
</reference>
<evidence type="ECO:0000313" key="3">
    <source>
        <dbReference type="Proteomes" id="UP000243180"/>
    </source>
</evidence>
<dbReference type="Gene3D" id="3.40.50.2000">
    <property type="entry name" value="Glycogen Phosphorylase B"/>
    <property type="match status" value="1"/>
</dbReference>
<dbReference type="KEGG" id="slim:SCL_1599"/>
<dbReference type="GO" id="GO:0016758">
    <property type="term" value="F:hexosyltransferase activity"/>
    <property type="evidence" value="ECO:0007669"/>
    <property type="project" value="InterPro"/>
</dbReference>
<dbReference type="RefSeq" id="WP_096360709.1">
    <property type="nucleotide sequence ID" value="NZ_AP014879.1"/>
</dbReference>
<gene>
    <name evidence="2" type="ORF">SCL_1599</name>
</gene>
<feature type="domain" description="Glycosyl transferase family 28 C-terminal" evidence="1">
    <location>
        <begin position="2"/>
        <end position="116"/>
    </location>
</feature>
<dbReference type="SUPFAM" id="SSF53756">
    <property type="entry name" value="UDP-Glycosyltransferase/glycogen phosphorylase"/>
    <property type="match status" value="1"/>
</dbReference>
<name>A0A1B4XGG1_9GAMM</name>
<protein>
    <submittedName>
        <fullName evidence="2">Glycosyl transferase</fullName>
    </submittedName>
</protein>
<sequence>MIVAMVGTGPDSFDRLVRPLDELAGKNGWEVFIQLGHTRYEPRHCRFERFVERDVLLRLIGQAELVITQGGYGGIRDALQFDKPILAVPRYPALKESPDQQEEMVRAMEKKGYLIGLYDINGLETAIRGAMGFKPNPRSGSAIPKMLAEYVTAHIAG</sequence>
<dbReference type="Proteomes" id="UP000243180">
    <property type="component" value="Chromosome"/>
</dbReference>
<evidence type="ECO:0000259" key="1">
    <source>
        <dbReference type="Pfam" id="PF04101"/>
    </source>
</evidence>
<accession>A0A1B4XGG1</accession>
<dbReference type="Pfam" id="PF04101">
    <property type="entry name" value="Glyco_tran_28_C"/>
    <property type="match status" value="1"/>
</dbReference>
<dbReference type="EMBL" id="AP014879">
    <property type="protein sequence ID" value="BAV33904.1"/>
    <property type="molecule type" value="Genomic_DNA"/>
</dbReference>
<dbReference type="InParanoid" id="A0A1B4XGG1"/>
<dbReference type="AlphaFoldDB" id="A0A1B4XGG1"/>
<evidence type="ECO:0000313" key="2">
    <source>
        <dbReference type="EMBL" id="BAV33904.1"/>
    </source>
</evidence>
<keyword evidence="2" id="KW-0808">Transferase</keyword>
<dbReference type="InterPro" id="IPR007235">
    <property type="entry name" value="Glyco_trans_28_C"/>
</dbReference>
<organism evidence="2 3">
    <name type="scientific">Sulfuricaulis limicola</name>
    <dbReference type="NCBI Taxonomy" id="1620215"/>
    <lineage>
        <taxon>Bacteria</taxon>
        <taxon>Pseudomonadati</taxon>
        <taxon>Pseudomonadota</taxon>
        <taxon>Gammaproteobacteria</taxon>
        <taxon>Acidiferrobacterales</taxon>
        <taxon>Acidiferrobacteraceae</taxon>
        <taxon>Sulfuricaulis</taxon>
    </lineage>
</organism>
<keyword evidence="3" id="KW-1185">Reference proteome</keyword>